<proteinExistence type="predicted"/>
<dbReference type="AlphaFoldDB" id="A0A9E7H3C7"/>
<dbReference type="GO" id="GO:0051539">
    <property type="term" value="F:4 iron, 4 sulfur cluster binding"/>
    <property type="evidence" value="ECO:0007669"/>
    <property type="project" value="InterPro"/>
</dbReference>
<dbReference type="OrthoDB" id="66991at2759"/>
<dbReference type="EMBL" id="CP097510">
    <property type="protein sequence ID" value="URE22914.1"/>
    <property type="molecule type" value="Genomic_DNA"/>
</dbReference>
<dbReference type="PANTHER" id="PTHR30573:SF0">
    <property type="entry name" value="QUINOLINATE SYNTHASE, CHLOROPLASTIC"/>
    <property type="match status" value="1"/>
</dbReference>
<dbReference type="Proteomes" id="UP001055439">
    <property type="component" value="Chromosome 8"/>
</dbReference>
<gene>
    <name evidence="1" type="ORF">MUK42_16402</name>
</gene>
<sequence length="165" mass="18289">MADRDVKMAEAGCKCITVLGVDFMSENVRAILDQADFKEEALDRDIDDHLQFVLGTESGMLTSIVAAVRGLLGSRESRCKIKVEIVFPVSSDSVSRTSVNGSRSLNSAIASDTQNLLLFPVWQTVKGAALFMEATRKLPDKLVHHTLHRRIPTTSVNKSIFRWKI</sequence>
<dbReference type="GO" id="GO:0009507">
    <property type="term" value="C:chloroplast"/>
    <property type="evidence" value="ECO:0007669"/>
    <property type="project" value="TreeGrafter"/>
</dbReference>
<evidence type="ECO:0000313" key="1">
    <source>
        <dbReference type="EMBL" id="URE22914.1"/>
    </source>
</evidence>
<protein>
    <submittedName>
        <fullName evidence="1">Quinolinate synthetase A protein</fullName>
    </submittedName>
</protein>
<reference evidence="1" key="1">
    <citation type="submission" date="2022-05" db="EMBL/GenBank/DDBJ databases">
        <title>The Musa troglodytarum L. genome provides insights into the mechanism of non-climacteric behaviour and enrichment of carotenoids.</title>
        <authorList>
            <person name="Wang J."/>
        </authorList>
    </citation>
    <scope>NUCLEOTIDE SEQUENCE</scope>
    <source>
        <tissue evidence="1">Leaf</tissue>
    </source>
</reference>
<dbReference type="InterPro" id="IPR003473">
    <property type="entry name" value="NadA"/>
</dbReference>
<accession>A0A9E7H3C7</accession>
<dbReference type="PANTHER" id="PTHR30573">
    <property type="entry name" value="QUINOLINATE SYNTHETASE A"/>
    <property type="match status" value="1"/>
</dbReference>
<organism evidence="1 2">
    <name type="scientific">Musa troglodytarum</name>
    <name type="common">fe'i banana</name>
    <dbReference type="NCBI Taxonomy" id="320322"/>
    <lineage>
        <taxon>Eukaryota</taxon>
        <taxon>Viridiplantae</taxon>
        <taxon>Streptophyta</taxon>
        <taxon>Embryophyta</taxon>
        <taxon>Tracheophyta</taxon>
        <taxon>Spermatophyta</taxon>
        <taxon>Magnoliopsida</taxon>
        <taxon>Liliopsida</taxon>
        <taxon>Zingiberales</taxon>
        <taxon>Musaceae</taxon>
        <taxon>Musa</taxon>
    </lineage>
</organism>
<evidence type="ECO:0000313" key="2">
    <source>
        <dbReference type="Proteomes" id="UP001055439"/>
    </source>
</evidence>
<name>A0A9E7H3C7_9LILI</name>
<keyword evidence="2" id="KW-1185">Reference proteome</keyword>
<dbReference type="GO" id="GO:0034628">
    <property type="term" value="P:'de novo' NAD+ biosynthetic process from L-aspartate"/>
    <property type="evidence" value="ECO:0007669"/>
    <property type="project" value="TreeGrafter"/>
</dbReference>
<dbReference type="GO" id="GO:0008987">
    <property type="term" value="F:quinolinate synthetase A activity"/>
    <property type="evidence" value="ECO:0007669"/>
    <property type="project" value="InterPro"/>
</dbReference>